<evidence type="ECO:0000313" key="2">
    <source>
        <dbReference type="EMBL" id="KAK7499240.1"/>
    </source>
</evidence>
<reference evidence="2 3" key="1">
    <citation type="journal article" date="2023" name="Sci. Data">
        <title>Genome assembly of the Korean intertidal mud-creeper Batillaria attramentaria.</title>
        <authorList>
            <person name="Patra A.K."/>
            <person name="Ho P.T."/>
            <person name="Jun S."/>
            <person name="Lee S.J."/>
            <person name="Kim Y."/>
            <person name="Won Y.J."/>
        </authorList>
    </citation>
    <scope>NUCLEOTIDE SEQUENCE [LARGE SCALE GENOMIC DNA]</scope>
    <source>
        <strain evidence="2">Wonlab-2016</strain>
    </source>
</reference>
<comment type="caution">
    <text evidence="2">The sequence shown here is derived from an EMBL/GenBank/DDBJ whole genome shotgun (WGS) entry which is preliminary data.</text>
</comment>
<dbReference type="EMBL" id="JACVVK020000045">
    <property type="protein sequence ID" value="KAK7499240.1"/>
    <property type="molecule type" value="Genomic_DNA"/>
</dbReference>
<dbReference type="Proteomes" id="UP001519460">
    <property type="component" value="Unassembled WGS sequence"/>
</dbReference>
<protein>
    <submittedName>
        <fullName evidence="2">Uncharacterized protein</fullName>
    </submittedName>
</protein>
<gene>
    <name evidence="2" type="ORF">BaRGS_00009500</name>
</gene>
<proteinExistence type="predicted"/>
<organism evidence="2 3">
    <name type="scientific">Batillaria attramentaria</name>
    <dbReference type="NCBI Taxonomy" id="370345"/>
    <lineage>
        <taxon>Eukaryota</taxon>
        <taxon>Metazoa</taxon>
        <taxon>Spiralia</taxon>
        <taxon>Lophotrochozoa</taxon>
        <taxon>Mollusca</taxon>
        <taxon>Gastropoda</taxon>
        <taxon>Caenogastropoda</taxon>
        <taxon>Sorbeoconcha</taxon>
        <taxon>Cerithioidea</taxon>
        <taxon>Batillariidae</taxon>
        <taxon>Batillaria</taxon>
    </lineage>
</organism>
<dbReference type="AlphaFoldDB" id="A0ABD0LIH8"/>
<keyword evidence="1" id="KW-0812">Transmembrane</keyword>
<evidence type="ECO:0000313" key="3">
    <source>
        <dbReference type="Proteomes" id="UP001519460"/>
    </source>
</evidence>
<keyword evidence="1" id="KW-1133">Transmembrane helix</keyword>
<name>A0ABD0LIH8_9CAEN</name>
<feature type="transmembrane region" description="Helical" evidence="1">
    <location>
        <begin position="21"/>
        <end position="43"/>
    </location>
</feature>
<sequence length="185" mass="20114">MHNDSQVLIPSRDCSSFVFPLSLSLHCVAFSGLSLCVVHLWGWGPLVHSSCFAETEKVSLMKAQRARAFTVPLILWPASNAVFNSSRKFHQPARAPFTSVGRNLLIVAAGKEGSGYLPSLSVLHMHPPLGKHFHPIEMRGSFGGEQMEARNALALYTEPTICVAGICTDNGGERGGHQSHARVRI</sequence>
<keyword evidence="3" id="KW-1185">Reference proteome</keyword>
<evidence type="ECO:0000256" key="1">
    <source>
        <dbReference type="SAM" id="Phobius"/>
    </source>
</evidence>
<keyword evidence="1" id="KW-0472">Membrane</keyword>
<accession>A0ABD0LIH8</accession>